<dbReference type="EMBL" id="SIRE01000003">
    <property type="protein sequence ID" value="TBL81061.1"/>
    <property type="molecule type" value="Genomic_DNA"/>
</dbReference>
<gene>
    <name evidence="1" type="ORF">EYB31_02915</name>
</gene>
<reference evidence="1 2" key="1">
    <citation type="submission" date="2019-02" db="EMBL/GenBank/DDBJ databases">
        <title>Paenibacillus sp. nov., isolated from surface-sterilized tissue of Thalictrum simplex L.</title>
        <authorList>
            <person name="Tuo L."/>
        </authorList>
    </citation>
    <scope>NUCLEOTIDE SEQUENCE [LARGE SCALE GENOMIC DNA]</scope>
    <source>
        <strain evidence="1 2">N2SHLJ1</strain>
    </source>
</reference>
<organism evidence="1 2">
    <name type="scientific">Paenibacillus thalictri</name>
    <dbReference type="NCBI Taxonomy" id="2527873"/>
    <lineage>
        <taxon>Bacteria</taxon>
        <taxon>Bacillati</taxon>
        <taxon>Bacillota</taxon>
        <taxon>Bacilli</taxon>
        <taxon>Bacillales</taxon>
        <taxon>Paenibacillaceae</taxon>
        <taxon>Paenibacillus</taxon>
    </lineage>
</organism>
<dbReference type="GO" id="GO:0005829">
    <property type="term" value="C:cytosol"/>
    <property type="evidence" value="ECO:0007669"/>
    <property type="project" value="TreeGrafter"/>
</dbReference>
<dbReference type="CDD" id="cd07067">
    <property type="entry name" value="HP_PGM_like"/>
    <property type="match status" value="1"/>
</dbReference>
<dbReference type="PANTHER" id="PTHR48100:SF44">
    <property type="entry name" value="PHOSPHATASE C1620.13-RELATED"/>
    <property type="match status" value="1"/>
</dbReference>
<dbReference type="AlphaFoldDB" id="A0A4Q9E0J4"/>
<dbReference type="InterPro" id="IPR013078">
    <property type="entry name" value="His_Pase_superF_clade-1"/>
</dbReference>
<dbReference type="PANTHER" id="PTHR48100">
    <property type="entry name" value="BROAD-SPECIFICITY PHOSPHATASE YOR283W-RELATED"/>
    <property type="match status" value="1"/>
</dbReference>
<dbReference type="InterPro" id="IPR050275">
    <property type="entry name" value="PGM_Phosphatase"/>
</dbReference>
<dbReference type="SMART" id="SM00855">
    <property type="entry name" value="PGAM"/>
    <property type="match status" value="1"/>
</dbReference>
<accession>A0A4Q9E0J4</accession>
<protein>
    <submittedName>
        <fullName evidence="1">Histidine phosphatase family protein</fullName>
    </submittedName>
</protein>
<name>A0A4Q9E0J4_9BACL</name>
<evidence type="ECO:0000313" key="2">
    <source>
        <dbReference type="Proteomes" id="UP000293142"/>
    </source>
</evidence>
<keyword evidence="2" id="KW-1185">Reference proteome</keyword>
<evidence type="ECO:0000313" key="1">
    <source>
        <dbReference type="EMBL" id="TBL81061.1"/>
    </source>
</evidence>
<dbReference type="PROSITE" id="PS00175">
    <property type="entry name" value="PG_MUTASE"/>
    <property type="match status" value="1"/>
</dbReference>
<dbReference type="InterPro" id="IPR001345">
    <property type="entry name" value="PG/BPGM_mutase_AS"/>
</dbReference>
<dbReference type="OrthoDB" id="9782128at2"/>
<dbReference type="GO" id="GO:0016791">
    <property type="term" value="F:phosphatase activity"/>
    <property type="evidence" value="ECO:0007669"/>
    <property type="project" value="TreeGrafter"/>
</dbReference>
<proteinExistence type="predicted"/>
<sequence length="210" mass="23531">MELFIIRHGQSIGNLIKEDMPDGELTELGRQQAAEVCEGMKTANVAYIVSSPLMRAIETAQPLARWMNLPIEVWKDTCEVRSKGPYKGPSPQRLAEMYPETVCGPEIEEDGWFCSGDDTEDTAAVRAKAVYARLRERFMGKRVALFAHSGFNRHLLLAALGLSHHNGVSFHNDNGSIFWLTVQPDRTVLNYVGGPRVILEHENVKKPKLN</sequence>
<dbReference type="RefSeq" id="WP_131011775.1">
    <property type="nucleotide sequence ID" value="NZ_SIRE01000003.1"/>
</dbReference>
<dbReference type="InterPro" id="IPR029033">
    <property type="entry name" value="His_PPase_superfam"/>
</dbReference>
<dbReference type="Gene3D" id="3.40.50.1240">
    <property type="entry name" value="Phosphoglycerate mutase-like"/>
    <property type="match status" value="1"/>
</dbReference>
<dbReference type="SUPFAM" id="SSF53254">
    <property type="entry name" value="Phosphoglycerate mutase-like"/>
    <property type="match status" value="1"/>
</dbReference>
<comment type="caution">
    <text evidence="1">The sequence shown here is derived from an EMBL/GenBank/DDBJ whole genome shotgun (WGS) entry which is preliminary data.</text>
</comment>
<dbReference type="Pfam" id="PF00300">
    <property type="entry name" value="His_Phos_1"/>
    <property type="match status" value="1"/>
</dbReference>
<dbReference type="Proteomes" id="UP000293142">
    <property type="component" value="Unassembled WGS sequence"/>
</dbReference>